<proteinExistence type="predicted"/>
<dbReference type="CDD" id="cd16936">
    <property type="entry name" value="HATPase_RsbW-like"/>
    <property type="match status" value="1"/>
</dbReference>
<dbReference type="InterPro" id="IPR003594">
    <property type="entry name" value="HATPase_dom"/>
</dbReference>
<keyword evidence="1" id="KW-0723">Serine/threonine-protein kinase</keyword>
<comment type="caution">
    <text evidence="4">The sequence shown here is derived from an EMBL/GenBank/DDBJ whole genome shotgun (WGS) entry which is preliminary data.</text>
</comment>
<dbReference type="SUPFAM" id="SSF55874">
    <property type="entry name" value="ATPase domain of HSP90 chaperone/DNA topoisomerase II/histidine kinase"/>
    <property type="match status" value="1"/>
</dbReference>
<evidence type="ECO:0000256" key="2">
    <source>
        <dbReference type="SAM" id="MobiDB-lite"/>
    </source>
</evidence>
<reference evidence="4" key="1">
    <citation type="journal article" date="2014" name="Int. J. Syst. Evol. Microbiol.">
        <title>Complete genome sequence of Corynebacterium casei LMG S-19264T (=DSM 44701T), isolated from a smear-ripened cheese.</title>
        <authorList>
            <consortium name="US DOE Joint Genome Institute (JGI-PGF)"/>
            <person name="Walter F."/>
            <person name="Albersmeier A."/>
            <person name="Kalinowski J."/>
            <person name="Ruckert C."/>
        </authorList>
    </citation>
    <scope>NUCLEOTIDE SEQUENCE</scope>
    <source>
        <strain evidence="4">JCM 3131</strain>
    </source>
</reference>
<sequence>MATPFLPQPSGRLTGGPRSSSADRPHEVSPLPALPAQAPKPRFPAGASGPVRSSAPHSDPHPAPRSSHRTAAFDLSATPSSVAAARRTVRVLLEAWGVDDDTGDNAVLVVSELVTNALTHTGSVRIVCRLSWTGRRLRVEVEDQNGGGPLPLRREPGDDDQHGRGLLLVGALSRDWGVRDTACGSGRVVWAEPASGDCEKAEEPEEREGPEAGESSSSGSGAPSPGGPSSAVVRRAPAPALPVRAVELPSREVALWSKGDQVPPWEATAPSRPVAPAPRPGRTAPHPATGGPLSHGPAVHP</sequence>
<evidence type="ECO:0000256" key="1">
    <source>
        <dbReference type="ARBA" id="ARBA00022527"/>
    </source>
</evidence>
<feature type="region of interest" description="Disordered" evidence="2">
    <location>
        <begin position="258"/>
        <end position="301"/>
    </location>
</feature>
<keyword evidence="1" id="KW-0418">Kinase</keyword>
<gene>
    <name evidence="4" type="ORF">GCM10010145_12720</name>
</gene>
<dbReference type="Proteomes" id="UP000620156">
    <property type="component" value="Unassembled WGS sequence"/>
</dbReference>
<evidence type="ECO:0000313" key="5">
    <source>
        <dbReference type="Proteomes" id="UP000620156"/>
    </source>
</evidence>
<dbReference type="InterPro" id="IPR050267">
    <property type="entry name" value="Anti-sigma-factor_SerPK"/>
</dbReference>
<dbReference type="PANTHER" id="PTHR35526:SF3">
    <property type="entry name" value="ANTI-SIGMA-F FACTOR RSBW"/>
    <property type="match status" value="1"/>
</dbReference>
<evidence type="ECO:0000313" key="4">
    <source>
        <dbReference type="EMBL" id="GGQ45488.1"/>
    </source>
</evidence>
<dbReference type="InterPro" id="IPR036890">
    <property type="entry name" value="HATPase_C_sf"/>
</dbReference>
<dbReference type="GO" id="GO:0004674">
    <property type="term" value="F:protein serine/threonine kinase activity"/>
    <property type="evidence" value="ECO:0007669"/>
    <property type="project" value="UniProtKB-KW"/>
</dbReference>
<organism evidence="4 5">
    <name type="scientific">Streptomyces ruber</name>
    <dbReference type="NCBI Taxonomy" id="83378"/>
    <lineage>
        <taxon>Bacteria</taxon>
        <taxon>Bacillati</taxon>
        <taxon>Actinomycetota</taxon>
        <taxon>Actinomycetes</taxon>
        <taxon>Kitasatosporales</taxon>
        <taxon>Streptomycetaceae</taxon>
        <taxon>Streptomyces</taxon>
    </lineage>
</organism>
<dbReference type="Gene3D" id="3.30.565.10">
    <property type="entry name" value="Histidine kinase-like ATPase, C-terminal domain"/>
    <property type="match status" value="1"/>
</dbReference>
<feature type="domain" description="Histidine kinase/HSP90-like ATPase" evidence="3">
    <location>
        <begin position="75"/>
        <end position="180"/>
    </location>
</feature>
<dbReference type="RefSeq" id="WP_189215664.1">
    <property type="nucleotide sequence ID" value="NZ_BMQK01000002.1"/>
</dbReference>
<dbReference type="AlphaFoldDB" id="A0A918BAP9"/>
<feature type="compositionally biased region" description="Low complexity" evidence="2">
    <location>
        <begin position="280"/>
        <end position="289"/>
    </location>
</feature>
<feature type="region of interest" description="Disordered" evidence="2">
    <location>
        <begin position="193"/>
        <end position="236"/>
    </location>
</feature>
<accession>A0A918BAP9</accession>
<keyword evidence="1" id="KW-0808">Transferase</keyword>
<dbReference type="EMBL" id="BMQK01000002">
    <property type="protein sequence ID" value="GGQ45488.1"/>
    <property type="molecule type" value="Genomic_DNA"/>
</dbReference>
<dbReference type="Pfam" id="PF13581">
    <property type="entry name" value="HATPase_c_2"/>
    <property type="match status" value="1"/>
</dbReference>
<keyword evidence="5" id="KW-1185">Reference proteome</keyword>
<name>A0A918BAP9_9ACTN</name>
<feature type="compositionally biased region" description="Low complexity" evidence="2">
    <location>
        <begin position="212"/>
        <end position="236"/>
    </location>
</feature>
<protein>
    <recommendedName>
        <fullName evidence="3">Histidine kinase/HSP90-like ATPase domain-containing protein</fullName>
    </recommendedName>
</protein>
<reference evidence="4" key="2">
    <citation type="submission" date="2020-09" db="EMBL/GenBank/DDBJ databases">
        <authorList>
            <person name="Sun Q."/>
            <person name="Ohkuma M."/>
        </authorList>
    </citation>
    <scope>NUCLEOTIDE SEQUENCE</scope>
    <source>
        <strain evidence="4">JCM 3131</strain>
    </source>
</reference>
<feature type="compositionally biased region" description="Low complexity" evidence="2">
    <location>
        <begin position="30"/>
        <end position="40"/>
    </location>
</feature>
<evidence type="ECO:0000259" key="3">
    <source>
        <dbReference type="Pfam" id="PF13581"/>
    </source>
</evidence>
<dbReference type="PANTHER" id="PTHR35526">
    <property type="entry name" value="ANTI-SIGMA-F FACTOR RSBW-RELATED"/>
    <property type="match status" value="1"/>
</dbReference>
<feature type="region of interest" description="Disordered" evidence="2">
    <location>
        <begin position="1"/>
        <end position="68"/>
    </location>
</feature>